<feature type="transmembrane region" description="Helical" evidence="2">
    <location>
        <begin position="63"/>
        <end position="83"/>
    </location>
</feature>
<sequence length="133" mass="14650">MRTYKLSSHIGHEKPLHSSPLSSATTSIGTSELPKLHPEQEHQQLEERGMKVNLGMERKSVRFWLSMIGVSAVMAVAALGSSISSNGHHMALPPGADSALGFNVDVLARAESFTNQVRFDNYSLLVKDQRFFL</sequence>
<dbReference type="RefSeq" id="XP_043008098.1">
    <property type="nucleotide sequence ID" value="XM_043155626.1"/>
</dbReference>
<accession>A0A9P7RY59</accession>
<evidence type="ECO:0000256" key="1">
    <source>
        <dbReference type="SAM" id="MobiDB-lite"/>
    </source>
</evidence>
<proteinExistence type="predicted"/>
<comment type="caution">
    <text evidence="3">The sequence shown here is derived from an EMBL/GenBank/DDBJ whole genome shotgun (WGS) entry which is preliminary data.</text>
</comment>
<dbReference type="GeneID" id="66079724"/>
<keyword evidence="4" id="KW-1185">Reference proteome</keyword>
<evidence type="ECO:0000256" key="2">
    <source>
        <dbReference type="SAM" id="Phobius"/>
    </source>
</evidence>
<name>A0A9P7RY59_9AGAR</name>
<feature type="compositionally biased region" description="Polar residues" evidence="1">
    <location>
        <begin position="19"/>
        <end position="30"/>
    </location>
</feature>
<keyword evidence="2" id="KW-1133">Transmembrane helix</keyword>
<dbReference type="EMBL" id="CM032186">
    <property type="protein sequence ID" value="KAG7091628.1"/>
    <property type="molecule type" value="Genomic_DNA"/>
</dbReference>
<feature type="compositionally biased region" description="Basic and acidic residues" evidence="1">
    <location>
        <begin position="34"/>
        <end position="44"/>
    </location>
</feature>
<gene>
    <name evidence="3" type="ORF">E1B28_010648</name>
</gene>
<dbReference type="AlphaFoldDB" id="A0A9P7RY59"/>
<evidence type="ECO:0000313" key="4">
    <source>
        <dbReference type="Proteomes" id="UP001049176"/>
    </source>
</evidence>
<protein>
    <submittedName>
        <fullName evidence="3">Uncharacterized protein</fullName>
    </submittedName>
</protein>
<reference evidence="3" key="1">
    <citation type="journal article" date="2021" name="Genome Biol. Evol.">
        <title>The assembled and annotated genome of the fairy-ring fungus Marasmius oreades.</title>
        <authorList>
            <person name="Hiltunen M."/>
            <person name="Ament-Velasquez S.L."/>
            <person name="Johannesson H."/>
        </authorList>
    </citation>
    <scope>NUCLEOTIDE SEQUENCE</scope>
    <source>
        <strain evidence="3">03SP1</strain>
    </source>
</reference>
<feature type="region of interest" description="Disordered" evidence="1">
    <location>
        <begin position="1"/>
        <end position="44"/>
    </location>
</feature>
<evidence type="ECO:0000313" key="3">
    <source>
        <dbReference type="EMBL" id="KAG7091628.1"/>
    </source>
</evidence>
<organism evidence="3 4">
    <name type="scientific">Marasmius oreades</name>
    <name type="common">fairy-ring Marasmius</name>
    <dbReference type="NCBI Taxonomy" id="181124"/>
    <lineage>
        <taxon>Eukaryota</taxon>
        <taxon>Fungi</taxon>
        <taxon>Dikarya</taxon>
        <taxon>Basidiomycota</taxon>
        <taxon>Agaricomycotina</taxon>
        <taxon>Agaricomycetes</taxon>
        <taxon>Agaricomycetidae</taxon>
        <taxon>Agaricales</taxon>
        <taxon>Marasmiineae</taxon>
        <taxon>Marasmiaceae</taxon>
        <taxon>Marasmius</taxon>
    </lineage>
</organism>
<dbReference type="KEGG" id="more:E1B28_010648"/>
<keyword evidence="2" id="KW-0472">Membrane</keyword>
<keyword evidence="2" id="KW-0812">Transmembrane</keyword>
<dbReference type="Proteomes" id="UP001049176">
    <property type="component" value="Chromosome 6"/>
</dbReference>